<evidence type="ECO:0000256" key="1">
    <source>
        <dbReference type="ARBA" id="ARBA00005417"/>
    </source>
</evidence>
<dbReference type="GO" id="GO:0042626">
    <property type="term" value="F:ATPase-coupled transmembrane transporter activity"/>
    <property type="evidence" value="ECO:0007669"/>
    <property type="project" value="TreeGrafter"/>
</dbReference>
<sequence length="502" mass="54613">MVEITSSFPAISFEKVSFSYPSSDEVTSQTVINDVSFSVSAGAFCLLTGATGAGKTTLLRLIKPELTPAGLCTGQIHVFGKDVRELSVAQSASLIGFVGQAGEARCVCDTVLRELAFGLENLGVPSEEMHRRVAETCYFLGIEKLLHKHCAELSGGERQLVELASVLVMEPKLLVLDEPTASLDPLARTDFAHALFRLNRELGITILASTHEPWTLAPYATECLGVQEARVSSKTLDEVASEPAMPSVDELLDGVTRIDAQTVRKSPCGGICALEIWLRYERTAPWVLRNLSYEVPSGSVGVIVGGNGSGKSTLLAALVGIRTVSRGRVKHLNTADDKRILRHNKRMQPSVLFVPQDPEATFSCALVSEELGAWLPKCENNDYASQLVMLWSERLGIEHLLSRDPFELSRGQRQLVAIGKAFASNPNLLILDEPTSGLDMAGKKRVASGIAERRNNGCTTIIATHDLMFARTLADNISLMFDGNLACSMPPEMFFSRNIFFK</sequence>
<evidence type="ECO:0000313" key="7">
    <source>
        <dbReference type="Proteomes" id="UP000824078"/>
    </source>
</evidence>
<dbReference type="InterPro" id="IPR003439">
    <property type="entry name" value="ABC_transporter-like_ATP-bd"/>
</dbReference>
<evidence type="ECO:0000313" key="6">
    <source>
        <dbReference type="EMBL" id="HIU24059.1"/>
    </source>
</evidence>
<proteinExistence type="inferred from homology"/>
<organism evidence="6 7">
    <name type="scientific">Candidatus Coprovicinus avistercoris</name>
    <dbReference type="NCBI Taxonomy" id="2840754"/>
    <lineage>
        <taxon>Bacteria</taxon>
        <taxon>Bacillati</taxon>
        <taxon>Actinomycetota</taxon>
        <taxon>Coriobacteriia</taxon>
        <taxon>Coriobacteriales</taxon>
        <taxon>Coriobacteriaceae</taxon>
        <taxon>Coriobacteriaceae incertae sedis</taxon>
        <taxon>Candidatus Coprovicinus</taxon>
    </lineage>
</organism>
<accession>A0A9D1HXA7</accession>
<keyword evidence="2" id="KW-0813">Transport</keyword>
<dbReference type="SMART" id="SM00382">
    <property type="entry name" value="AAA"/>
    <property type="match status" value="2"/>
</dbReference>
<feature type="domain" description="ABC transporter" evidence="5">
    <location>
        <begin position="11"/>
        <end position="252"/>
    </location>
</feature>
<gene>
    <name evidence="6" type="ORF">IAD17_03975</name>
</gene>
<reference evidence="6" key="1">
    <citation type="submission" date="2020-10" db="EMBL/GenBank/DDBJ databases">
        <authorList>
            <person name="Gilroy R."/>
        </authorList>
    </citation>
    <scope>NUCLEOTIDE SEQUENCE</scope>
    <source>
        <strain evidence="6">ChiHjej12B11-29160</strain>
    </source>
</reference>
<evidence type="ECO:0000256" key="3">
    <source>
        <dbReference type="ARBA" id="ARBA00022741"/>
    </source>
</evidence>
<dbReference type="InterPro" id="IPR017871">
    <property type="entry name" value="ABC_transporter-like_CS"/>
</dbReference>
<dbReference type="InterPro" id="IPR003593">
    <property type="entry name" value="AAA+_ATPase"/>
</dbReference>
<reference evidence="6" key="2">
    <citation type="journal article" date="2021" name="PeerJ">
        <title>Extensive microbial diversity within the chicken gut microbiome revealed by metagenomics and culture.</title>
        <authorList>
            <person name="Gilroy R."/>
            <person name="Ravi A."/>
            <person name="Getino M."/>
            <person name="Pursley I."/>
            <person name="Horton D.L."/>
            <person name="Alikhan N.F."/>
            <person name="Baker D."/>
            <person name="Gharbi K."/>
            <person name="Hall N."/>
            <person name="Watson M."/>
            <person name="Adriaenssens E.M."/>
            <person name="Foster-Nyarko E."/>
            <person name="Jarju S."/>
            <person name="Secka A."/>
            <person name="Antonio M."/>
            <person name="Oren A."/>
            <person name="Chaudhuri R.R."/>
            <person name="La Ragione R."/>
            <person name="Hildebrand F."/>
            <person name="Pallen M.J."/>
        </authorList>
    </citation>
    <scope>NUCLEOTIDE SEQUENCE</scope>
    <source>
        <strain evidence="6">ChiHjej12B11-29160</strain>
    </source>
</reference>
<dbReference type="Gene3D" id="3.40.50.300">
    <property type="entry name" value="P-loop containing nucleotide triphosphate hydrolases"/>
    <property type="match status" value="2"/>
</dbReference>
<dbReference type="GO" id="GO:0005524">
    <property type="term" value="F:ATP binding"/>
    <property type="evidence" value="ECO:0007669"/>
    <property type="project" value="UniProtKB-KW"/>
</dbReference>
<comment type="caution">
    <text evidence="6">The sequence shown here is derived from an EMBL/GenBank/DDBJ whole genome shotgun (WGS) entry which is preliminary data.</text>
</comment>
<dbReference type="SUPFAM" id="SSF52540">
    <property type="entry name" value="P-loop containing nucleoside triphosphate hydrolases"/>
    <property type="match status" value="2"/>
</dbReference>
<feature type="domain" description="ABC transporter" evidence="5">
    <location>
        <begin position="271"/>
        <end position="501"/>
    </location>
</feature>
<keyword evidence="3" id="KW-0547">Nucleotide-binding</keyword>
<evidence type="ECO:0000256" key="2">
    <source>
        <dbReference type="ARBA" id="ARBA00022448"/>
    </source>
</evidence>
<dbReference type="InterPro" id="IPR027417">
    <property type="entry name" value="P-loop_NTPase"/>
</dbReference>
<dbReference type="AlphaFoldDB" id="A0A9D1HXA7"/>
<dbReference type="Pfam" id="PF00005">
    <property type="entry name" value="ABC_tran"/>
    <property type="match status" value="2"/>
</dbReference>
<evidence type="ECO:0000259" key="5">
    <source>
        <dbReference type="PROSITE" id="PS50893"/>
    </source>
</evidence>
<name>A0A9D1HXA7_9ACTN</name>
<dbReference type="PANTHER" id="PTHR43553">
    <property type="entry name" value="HEAVY METAL TRANSPORTER"/>
    <property type="match status" value="1"/>
</dbReference>
<protein>
    <submittedName>
        <fullName evidence="6">ATP-binding cassette domain-containing protein</fullName>
    </submittedName>
</protein>
<dbReference type="CDD" id="cd03225">
    <property type="entry name" value="ABC_cobalt_CbiO_domain1"/>
    <property type="match status" value="2"/>
</dbReference>
<dbReference type="PROSITE" id="PS50893">
    <property type="entry name" value="ABC_TRANSPORTER_2"/>
    <property type="match status" value="2"/>
</dbReference>
<dbReference type="EMBL" id="DVMQ01000014">
    <property type="protein sequence ID" value="HIU24059.1"/>
    <property type="molecule type" value="Genomic_DNA"/>
</dbReference>
<keyword evidence="4 6" id="KW-0067">ATP-binding</keyword>
<comment type="similarity">
    <text evidence="1">Belongs to the ABC transporter superfamily.</text>
</comment>
<dbReference type="Proteomes" id="UP000824078">
    <property type="component" value="Unassembled WGS sequence"/>
</dbReference>
<dbReference type="GO" id="GO:0016887">
    <property type="term" value="F:ATP hydrolysis activity"/>
    <property type="evidence" value="ECO:0007669"/>
    <property type="project" value="InterPro"/>
</dbReference>
<dbReference type="InterPro" id="IPR050095">
    <property type="entry name" value="ECF_ABC_transporter_ATP-bd"/>
</dbReference>
<dbReference type="InterPro" id="IPR015856">
    <property type="entry name" value="ABC_transpr_CbiO/EcfA_su"/>
</dbReference>
<dbReference type="PROSITE" id="PS00211">
    <property type="entry name" value="ABC_TRANSPORTER_1"/>
    <property type="match status" value="1"/>
</dbReference>
<evidence type="ECO:0000256" key="4">
    <source>
        <dbReference type="ARBA" id="ARBA00022840"/>
    </source>
</evidence>
<dbReference type="GO" id="GO:0043190">
    <property type="term" value="C:ATP-binding cassette (ABC) transporter complex"/>
    <property type="evidence" value="ECO:0007669"/>
    <property type="project" value="TreeGrafter"/>
</dbReference>